<accession>A0ABS0SFU6</accession>
<keyword evidence="5" id="KW-1185">Reference proteome</keyword>
<dbReference type="Proteomes" id="UP000601789">
    <property type="component" value="Unassembled WGS sequence"/>
</dbReference>
<protein>
    <recommendedName>
        <fullName evidence="2">Universal stress protein</fullName>
    </recommendedName>
</protein>
<evidence type="ECO:0000259" key="3">
    <source>
        <dbReference type="Pfam" id="PF00582"/>
    </source>
</evidence>
<dbReference type="SUPFAM" id="SSF52402">
    <property type="entry name" value="Adenine nucleotide alpha hydrolases-like"/>
    <property type="match status" value="1"/>
</dbReference>
<dbReference type="InterPro" id="IPR014729">
    <property type="entry name" value="Rossmann-like_a/b/a_fold"/>
</dbReference>
<organism evidence="4 5">
    <name type="scientific">Aquamicrobium zhengzhouense</name>
    <dbReference type="NCBI Taxonomy" id="2781738"/>
    <lineage>
        <taxon>Bacteria</taxon>
        <taxon>Pseudomonadati</taxon>
        <taxon>Pseudomonadota</taxon>
        <taxon>Alphaproteobacteria</taxon>
        <taxon>Hyphomicrobiales</taxon>
        <taxon>Phyllobacteriaceae</taxon>
        <taxon>Aquamicrobium</taxon>
    </lineage>
</organism>
<name>A0ABS0SFU6_9HYPH</name>
<dbReference type="InterPro" id="IPR006015">
    <property type="entry name" value="Universal_stress_UspA"/>
</dbReference>
<dbReference type="RefSeq" id="WP_198476733.1">
    <property type="nucleotide sequence ID" value="NZ_JADGMQ010000007.1"/>
</dbReference>
<dbReference type="PANTHER" id="PTHR46268">
    <property type="entry name" value="STRESS RESPONSE PROTEIN NHAX"/>
    <property type="match status" value="1"/>
</dbReference>
<reference evidence="4 5" key="1">
    <citation type="submission" date="2020-10" db="EMBL/GenBank/DDBJ databases">
        <title>Aquamicrobium zhengzhouensis sp. nov., a exopolysaccharide producing bacterium isolated from farmland soil.</title>
        <authorList>
            <person name="Wang X."/>
        </authorList>
    </citation>
    <scope>NUCLEOTIDE SEQUENCE [LARGE SCALE GENOMIC DNA]</scope>
    <source>
        <strain evidence="5">cd-1</strain>
    </source>
</reference>
<dbReference type="InterPro" id="IPR006016">
    <property type="entry name" value="UspA"/>
</dbReference>
<dbReference type="CDD" id="cd00293">
    <property type="entry name" value="USP-like"/>
    <property type="match status" value="1"/>
</dbReference>
<evidence type="ECO:0000313" key="4">
    <source>
        <dbReference type="EMBL" id="MBI1621347.1"/>
    </source>
</evidence>
<comment type="subcellular location">
    <subcellularLocation>
        <location evidence="2">Cytoplasm</location>
    </subcellularLocation>
</comment>
<dbReference type="PRINTS" id="PR01438">
    <property type="entry name" value="UNVRSLSTRESS"/>
</dbReference>
<dbReference type="Gene3D" id="3.40.50.620">
    <property type="entry name" value="HUPs"/>
    <property type="match status" value="1"/>
</dbReference>
<dbReference type="PANTHER" id="PTHR46268:SF15">
    <property type="entry name" value="UNIVERSAL STRESS PROTEIN HP_0031"/>
    <property type="match status" value="1"/>
</dbReference>
<feature type="domain" description="UspA" evidence="3">
    <location>
        <begin position="1"/>
        <end position="148"/>
    </location>
</feature>
<evidence type="ECO:0000256" key="2">
    <source>
        <dbReference type="PIRNR" id="PIRNR006276"/>
    </source>
</evidence>
<comment type="similarity">
    <text evidence="1 2">Belongs to the universal stress protein A family.</text>
</comment>
<sequence length="148" mass="16246">MYQNILIATDGSELADRGLEHGMKLAHALGAKVTVLSVTEPLDDRARHAASLAGVEDPTASYDASVDEMMKERFADIQRRATEKKVPVELAHEIDRHPAEAIVRFAEEAKCDLIVMSSHGRRGIRRFVIGSQTAEVVTTTTIPVLVVR</sequence>
<evidence type="ECO:0000313" key="5">
    <source>
        <dbReference type="Proteomes" id="UP000601789"/>
    </source>
</evidence>
<dbReference type="EMBL" id="JADGMQ010000007">
    <property type="protein sequence ID" value="MBI1621347.1"/>
    <property type="molecule type" value="Genomic_DNA"/>
</dbReference>
<evidence type="ECO:0000256" key="1">
    <source>
        <dbReference type="ARBA" id="ARBA00008791"/>
    </source>
</evidence>
<dbReference type="Pfam" id="PF00582">
    <property type="entry name" value="Usp"/>
    <property type="match status" value="1"/>
</dbReference>
<keyword evidence="2" id="KW-0963">Cytoplasm</keyword>
<proteinExistence type="inferred from homology"/>
<gene>
    <name evidence="4" type="ORF">IOD40_11800</name>
</gene>
<comment type="caution">
    <text evidence="4">The sequence shown here is derived from an EMBL/GenBank/DDBJ whole genome shotgun (WGS) entry which is preliminary data.</text>
</comment>
<dbReference type="PIRSF" id="PIRSF006276">
    <property type="entry name" value="UspA"/>
    <property type="match status" value="1"/>
</dbReference>